<feature type="transmembrane region" description="Helical" evidence="7">
    <location>
        <begin position="222"/>
        <end position="243"/>
    </location>
</feature>
<dbReference type="PROSITE" id="PS50928">
    <property type="entry name" value="ABC_TM1"/>
    <property type="match status" value="1"/>
</dbReference>
<dbReference type="InterPro" id="IPR000515">
    <property type="entry name" value="MetI-like"/>
</dbReference>
<evidence type="ECO:0000256" key="3">
    <source>
        <dbReference type="ARBA" id="ARBA00022475"/>
    </source>
</evidence>
<keyword evidence="6 7" id="KW-0472">Membrane</keyword>
<evidence type="ECO:0000313" key="10">
    <source>
        <dbReference type="Proteomes" id="UP001596138"/>
    </source>
</evidence>
<evidence type="ECO:0000256" key="7">
    <source>
        <dbReference type="RuleBase" id="RU363032"/>
    </source>
</evidence>
<sequence length="313" mass="33860">MSRRRSLSPRGPGRAASPWAAAAVVALTVVWTIPTFGLLVTSLRPSEKSAYSGWWVAFQDWTFTTENYQEVLSGGETLPTGITPYLVNSVVIALPVVVIGLVLACMAAYALVWLPFRGSRLVLAGIVALQVVPVQMALVPLSALFGQGWSLGPIPILPRIVDPSTGTSYLAGTYVPLWITHLMLVLPLMVFLLYGTVARLPRELFDAARVDGAAHVQIFRRLVLPLATPMLASLAIFEFLWIWNDLIVAITFSTGSPDVAPVTAYLAVLKGGYGQQEHLLTAGAFVALVVPLTLFFVLQRYFVRGLLAGSVEN</sequence>
<feature type="transmembrane region" description="Helical" evidence="7">
    <location>
        <begin position="178"/>
        <end position="201"/>
    </location>
</feature>
<dbReference type="PANTHER" id="PTHR43744">
    <property type="entry name" value="ABC TRANSPORTER PERMEASE PROTEIN MG189-RELATED-RELATED"/>
    <property type="match status" value="1"/>
</dbReference>
<evidence type="ECO:0000256" key="5">
    <source>
        <dbReference type="ARBA" id="ARBA00022989"/>
    </source>
</evidence>
<protein>
    <submittedName>
        <fullName evidence="9">Carbohydrate ABC transporter permease</fullName>
    </submittedName>
</protein>
<evidence type="ECO:0000256" key="1">
    <source>
        <dbReference type="ARBA" id="ARBA00004651"/>
    </source>
</evidence>
<keyword evidence="10" id="KW-1185">Reference proteome</keyword>
<proteinExistence type="inferred from homology"/>
<dbReference type="Proteomes" id="UP001596138">
    <property type="component" value="Unassembled WGS sequence"/>
</dbReference>
<evidence type="ECO:0000259" key="8">
    <source>
        <dbReference type="PROSITE" id="PS50928"/>
    </source>
</evidence>
<comment type="caution">
    <text evidence="9">The sequence shown here is derived from an EMBL/GenBank/DDBJ whole genome shotgun (WGS) entry which is preliminary data.</text>
</comment>
<dbReference type="PANTHER" id="PTHR43744:SF4">
    <property type="entry name" value="OSMOPROTECTIVE COMPOUNDS UPTAKE PERMEASE PROTEIN GGTD"/>
    <property type="match status" value="1"/>
</dbReference>
<accession>A0ABW1SXG6</accession>
<evidence type="ECO:0000313" key="9">
    <source>
        <dbReference type="EMBL" id="MFC6237058.1"/>
    </source>
</evidence>
<dbReference type="EMBL" id="JBHSTI010000008">
    <property type="protein sequence ID" value="MFC6237058.1"/>
    <property type="molecule type" value="Genomic_DNA"/>
</dbReference>
<dbReference type="InterPro" id="IPR035906">
    <property type="entry name" value="MetI-like_sf"/>
</dbReference>
<evidence type="ECO:0000256" key="4">
    <source>
        <dbReference type="ARBA" id="ARBA00022692"/>
    </source>
</evidence>
<keyword evidence="2 7" id="KW-0813">Transport</keyword>
<feature type="transmembrane region" description="Helical" evidence="7">
    <location>
        <begin position="121"/>
        <end position="145"/>
    </location>
</feature>
<keyword evidence="3" id="KW-1003">Cell membrane</keyword>
<comment type="subcellular location">
    <subcellularLocation>
        <location evidence="1 7">Cell membrane</location>
        <topology evidence="1 7">Multi-pass membrane protein</topology>
    </subcellularLocation>
</comment>
<reference evidence="10" key="1">
    <citation type="journal article" date="2019" name="Int. J. Syst. Evol. Microbiol.">
        <title>The Global Catalogue of Microorganisms (GCM) 10K type strain sequencing project: providing services to taxonomists for standard genome sequencing and annotation.</title>
        <authorList>
            <consortium name="The Broad Institute Genomics Platform"/>
            <consortium name="The Broad Institute Genome Sequencing Center for Infectious Disease"/>
            <person name="Wu L."/>
            <person name="Ma J."/>
        </authorList>
    </citation>
    <scope>NUCLEOTIDE SEQUENCE [LARGE SCALE GENOMIC DNA]</scope>
    <source>
        <strain evidence="10">CGMCC 4.7317</strain>
    </source>
</reference>
<evidence type="ECO:0000256" key="6">
    <source>
        <dbReference type="ARBA" id="ARBA00023136"/>
    </source>
</evidence>
<organism evidence="9 10">
    <name type="scientific">Longivirga aurantiaca</name>
    <dbReference type="NCBI Taxonomy" id="1837743"/>
    <lineage>
        <taxon>Bacteria</taxon>
        <taxon>Bacillati</taxon>
        <taxon>Actinomycetota</taxon>
        <taxon>Actinomycetes</taxon>
        <taxon>Sporichthyales</taxon>
        <taxon>Sporichthyaceae</taxon>
        <taxon>Longivirga</taxon>
    </lineage>
</organism>
<feature type="transmembrane region" description="Helical" evidence="7">
    <location>
        <begin position="20"/>
        <end position="40"/>
    </location>
</feature>
<dbReference type="Gene3D" id="1.10.3720.10">
    <property type="entry name" value="MetI-like"/>
    <property type="match status" value="1"/>
</dbReference>
<dbReference type="SUPFAM" id="SSF161098">
    <property type="entry name" value="MetI-like"/>
    <property type="match status" value="1"/>
</dbReference>
<comment type="similarity">
    <text evidence="7">Belongs to the binding-protein-dependent transport system permease family.</text>
</comment>
<keyword evidence="5 7" id="KW-1133">Transmembrane helix</keyword>
<dbReference type="Pfam" id="PF00528">
    <property type="entry name" value="BPD_transp_1"/>
    <property type="match status" value="1"/>
</dbReference>
<feature type="domain" description="ABC transmembrane type-1" evidence="8">
    <location>
        <begin position="86"/>
        <end position="298"/>
    </location>
</feature>
<feature type="transmembrane region" description="Helical" evidence="7">
    <location>
        <begin position="279"/>
        <end position="298"/>
    </location>
</feature>
<dbReference type="RefSeq" id="WP_386764103.1">
    <property type="nucleotide sequence ID" value="NZ_JBHSTI010000008.1"/>
</dbReference>
<keyword evidence="4 7" id="KW-0812">Transmembrane</keyword>
<gene>
    <name evidence="9" type="ORF">ACFQGU_04160</name>
</gene>
<feature type="transmembrane region" description="Helical" evidence="7">
    <location>
        <begin position="90"/>
        <end position="114"/>
    </location>
</feature>
<dbReference type="CDD" id="cd06261">
    <property type="entry name" value="TM_PBP2"/>
    <property type="match status" value="1"/>
</dbReference>
<name>A0ABW1SXG6_9ACTN</name>
<evidence type="ECO:0000256" key="2">
    <source>
        <dbReference type="ARBA" id="ARBA00022448"/>
    </source>
</evidence>